<dbReference type="EMBL" id="LN794158">
    <property type="protein sequence ID" value="CEN55639.1"/>
    <property type="molecule type" value="Genomic_DNA"/>
</dbReference>
<keyword evidence="3 15" id="KW-0808">Transferase</keyword>
<evidence type="ECO:0000256" key="3">
    <source>
        <dbReference type="ARBA" id="ARBA00022679"/>
    </source>
</evidence>
<dbReference type="PANTHER" id="PTHR30098:SF2">
    <property type="entry name" value="LEUCYL_PHENYLALANYL-TRNA--PROTEIN TRANSFERASE"/>
    <property type="match status" value="1"/>
</dbReference>
<dbReference type="EC" id="2.3.2.6" evidence="10 15"/>
<dbReference type="Proteomes" id="UP000056322">
    <property type="component" value="Chromosome 1"/>
</dbReference>
<evidence type="ECO:0000256" key="13">
    <source>
        <dbReference type="ARBA" id="ARBA00077165"/>
    </source>
</evidence>
<evidence type="ECO:0000256" key="5">
    <source>
        <dbReference type="ARBA" id="ARBA00050607"/>
    </source>
</evidence>
<evidence type="ECO:0000256" key="2">
    <source>
        <dbReference type="ARBA" id="ARBA00022490"/>
    </source>
</evidence>
<dbReference type="InterPro" id="IPR042221">
    <property type="entry name" value="Leu/Phe-tRNA_Trfase_N"/>
</dbReference>
<dbReference type="HAMAP" id="MF_00688">
    <property type="entry name" value="Leu_Phe_trans"/>
    <property type="match status" value="1"/>
</dbReference>
<dbReference type="FunFam" id="3.30.70.3550:FF:000001">
    <property type="entry name" value="Leucyl/phenylalanyl-tRNA--protein transferase"/>
    <property type="match status" value="1"/>
</dbReference>
<dbReference type="AlphaFoldDB" id="A0A0B7ITU3"/>
<evidence type="ECO:0000256" key="8">
    <source>
        <dbReference type="ARBA" id="ARBA00054043"/>
    </source>
</evidence>
<dbReference type="InterPro" id="IPR004616">
    <property type="entry name" value="Leu/Phe-tRNA_Trfase"/>
</dbReference>
<comment type="catalytic activity">
    <reaction evidence="5 15">
        <text>L-phenylalanyl-tRNA(Phe) + an N-terminal L-alpha-aminoacyl-[protein] = an N-terminal L-phenylalanyl-L-alpha-aminoacyl-[protein] + tRNA(Phe)</text>
        <dbReference type="Rhea" id="RHEA:43632"/>
        <dbReference type="Rhea" id="RHEA-COMP:9668"/>
        <dbReference type="Rhea" id="RHEA-COMP:9699"/>
        <dbReference type="Rhea" id="RHEA-COMP:10636"/>
        <dbReference type="Rhea" id="RHEA-COMP:10637"/>
        <dbReference type="ChEBI" id="CHEBI:78442"/>
        <dbReference type="ChEBI" id="CHEBI:78531"/>
        <dbReference type="ChEBI" id="CHEBI:78597"/>
        <dbReference type="ChEBI" id="CHEBI:83561"/>
        <dbReference type="EC" id="2.3.2.6"/>
    </reaction>
</comment>
<proteinExistence type="inferred from homology"/>
<evidence type="ECO:0000256" key="12">
    <source>
        <dbReference type="ARBA" id="ARBA00077136"/>
    </source>
</evidence>
<evidence type="ECO:0000256" key="1">
    <source>
        <dbReference type="ARBA" id="ARBA00004496"/>
    </source>
</evidence>
<evidence type="ECO:0000256" key="11">
    <source>
        <dbReference type="ARBA" id="ARBA00074372"/>
    </source>
</evidence>
<evidence type="ECO:0000256" key="7">
    <source>
        <dbReference type="ARBA" id="ARBA00051538"/>
    </source>
</evidence>
<evidence type="ECO:0000256" key="6">
    <source>
        <dbReference type="ARBA" id="ARBA00050652"/>
    </source>
</evidence>
<accession>A0A0B7ITU3</accession>
<dbReference type="KEGG" id="mbac:BN1209_0595"/>
<dbReference type="Gene3D" id="3.30.70.3550">
    <property type="entry name" value="Leucyl/phenylalanyl-tRNA-protein transferase, N-terminal domain"/>
    <property type="match status" value="1"/>
</dbReference>
<evidence type="ECO:0000256" key="10">
    <source>
        <dbReference type="ARBA" id="ARBA00066767"/>
    </source>
</evidence>
<dbReference type="OrthoDB" id="9790282at2"/>
<keyword evidence="4 15" id="KW-0012">Acyltransferase</keyword>
<evidence type="ECO:0000256" key="14">
    <source>
        <dbReference type="ARBA" id="ARBA00083640"/>
    </source>
</evidence>
<dbReference type="InterPro" id="IPR042203">
    <property type="entry name" value="Leu/Phe-tRNA_Trfase_C"/>
</dbReference>
<dbReference type="PANTHER" id="PTHR30098">
    <property type="entry name" value="LEUCYL/PHENYLALANYL-TRNA--PROTEIN TRANSFERASE"/>
    <property type="match status" value="1"/>
</dbReference>
<comment type="similarity">
    <text evidence="9 15">Belongs to the L/F-transferase family.</text>
</comment>
<comment type="function">
    <text evidence="8 15">Functions in the N-end rule pathway of protein degradation where it conjugates Leu, Phe and, less efficiently, Met from aminoacyl-tRNAs to the N-termini of proteins containing an N-terminal arginine or lysine.</text>
</comment>
<protein>
    <recommendedName>
        <fullName evidence="11 15">Leucyl/phenylalanyl-tRNA--protein transferase</fullName>
        <ecNumber evidence="10 15">2.3.2.6</ecNumber>
    </recommendedName>
    <alternativeName>
        <fullName evidence="12 15">L/F-transferase</fullName>
    </alternativeName>
    <alternativeName>
        <fullName evidence="13 15">Leucyltransferase</fullName>
    </alternativeName>
    <alternativeName>
        <fullName evidence="14 15">Phenyalanyltransferase</fullName>
    </alternativeName>
</protein>
<evidence type="ECO:0000256" key="4">
    <source>
        <dbReference type="ARBA" id="ARBA00023315"/>
    </source>
</evidence>
<dbReference type="SUPFAM" id="SSF55729">
    <property type="entry name" value="Acyl-CoA N-acyltransferases (Nat)"/>
    <property type="match status" value="1"/>
</dbReference>
<comment type="catalytic activity">
    <reaction evidence="6 15">
        <text>N-terminal L-arginyl-[protein] + L-leucyl-tRNA(Leu) = N-terminal L-leucyl-L-arginyl-[protein] + tRNA(Leu) + H(+)</text>
        <dbReference type="Rhea" id="RHEA:50416"/>
        <dbReference type="Rhea" id="RHEA-COMP:9613"/>
        <dbReference type="Rhea" id="RHEA-COMP:9622"/>
        <dbReference type="Rhea" id="RHEA-COMP:12672"/>
        <dbReference type="Rhea" id="RHEA-COMP:12673"/>
        <dbReference type="ChEBI" id="CHEBI:15378"/>
        <dbReference type="ChEBI" id="CHEBI:64719"/>
        <dbReference type="ChEBI" id="CHEBI:78442"/>
        <dbReference type="ChEBI" id="CHEBI:78494"/>
        <dbReference type="ChEBI" id="CHEBI:133044"/>
        <dbReference type="EC" id="2.3.2.6"/>
    </reaction>
</comment>
<dbReference type="GO" id="GO:0008914">
    <property type="term" value="F:leucyl-tRNA--protein transferase activity"/>
    <property type="evidence" value="ECO:0007669"/>
    <property type="project" value="UniProtKB-UniRule"/>
</dbReference>
<evidence type="ECO:0000313" key="17">
    <source>
        <dbReference type="Proteomes" id="UP000056322"/>
    </source>
</evidence>
<dbReference type="InterPro" id="IPR016181">
    <property type="entry name" value="Acyl_CoA_acyltransferase"/>
</dbReference>
<evidence type="ECO:0000256" key="9">
    <source>
        <dbReference type="ARBA" id="ARBA00061535"/>
    </source>
</evidence>
<dbReference type="HOGENOM" id="CLU_075045_0_0_4"/>
<dbReference type="Pfam" id="PF03588">
    <property type="entry name" value="Leu_Phe_trans"/>
    <property type="match status" value="1"/>
</dbReference>
<reference evidence="17" key="1">
    <citation type="submission" date="2014-12" db="EMBL/GenBank/DDBJ databases">
        <authorList>
            <person name="Salcher M.M."/>
        </authorList>
    </citation>
    <scope>NUCLEOTIDE SEQUENCE [LARGE SCALE GENOMIC DNA]</scope>
    <source>
        <strain evidence="17">MMS-10A-171</strain>
    </source>
</reference>
<dbReference type="STRING" id="1581680.BN1209_0595"/>
<gene>
    <name evidence="15 16" type="primary">aat</name>
    <name evidence="16" type="ORF">BN1209_0595</name>
</gene>
<sequence length="228" mass="25784">MQGDYYQLPTGKVAALDDATPFPPLRDALTEPNGLIAIGGDLSSERLLSAYRSGIFPWFSEGEPVLWWSPSPRMVLFPQDFKVSKSLAKRLKKNDFEVRFNTHFRQVMEACAETNRPDQDGTWITSEIIDAYCELHQRGFAYSAETWINNTLVGGLYGVLINHMFFGESMFHNVTDASKIAFAHMVQFLKDKGVGMIDCQMNTRHLASLGAQEIDRTAFMIHLKRLIA</sequence>
<dbReference type="GO" id="GO:0030163">
    <property type="term" value="P:protein catabolic process"/>
    <property type="evidence" value="ECO:0007669"/>
    <property type="project" value="UniProtKB-UniRule"/>
</dbReference>
<evidence type="ECO:0000256" key="15">
    <source>
        <dbReference type="HAMAP-Rule" id="MF_00688"/>
    </source>
</evidence>
<evidence type="ECO:0000313" key="16">
    <source>
        <dbReference type="EMBL" id="CEN55639.1"/>
    </source>
</evidence>
<dbReference type="Gene3D" id="3.40.630.70">
    <property type="entry name" value="Leucyl/phenylalanyl-tRNA-protein transferase, C-terminal domain"/>
    <property type="match status" value="1"/>
</dbReference>
<organism evidence="16 17">
    <name type="scientific">Candidatus Methylopumilus turicensis</name>
    <dbReference type="NCBI Taxonomy" id="1581680"/>
    <lineage>
        <taxon>Bacteria</taxon>
        <taxon>Pseudomonadati</taxon>
        <taxon>Pseudomonadota</taxon>
        <taxon>Betaproteobacteria</taxon>
        <taxon>Nitrosomonadales</taxon>
        <taxon>Methylophilaceae</taxon>
        <taxon>Candidatus Methylopumilus</taxon>
    </lineage>
</organism>
<dbReference type="GO" id="GO:0005737">
    <property type="term" value="C:cytoplasm"/>
    <property type="evidence" value="ECO:0007669"/>
    <property type="project" value="UniProtKB-SubCell"/>
</dbReference>
<name>A0A0B7ITU3_9PROT</name>
<comment type="catalytic activity">
    <reaction evidence="7 15">
        <text>N-terminal L-lysyl-[protein] + L-leucyl-tRNA(Leu) = N-terminal L-leucyl-L-lysyl-[protein] + tRNA(Leu) + H(+)</text>
        <dbReference type="Rhea" id="RHEA:12340"/>
        <dbReference type="Rhea" id="RHEA-COMP:9613"/>
        <dbReference type="Rhea" id="RHEA-COMP:9622"/>
        <dbReference type="Rhea" id="RHEA-COMP:12670"/>
        <dbReference type="Rhea" id="RHEA-COMP:12671"/>
        <dbReference type="ChEBI" id="CHEBI:15378"/>
        <dbReference type="ChEBI" id="CHEBI:65249"/>
        <dbReference type="ChEBI" id="CHEBI:78442"/>
        <dbReference type="ChEBI" id="CHEBI:78494"/>
        <dbReference type="ChEBI" id="CHEBI:133043"/>
        <dbReference type="EC" id="2.3.2.6"/>
    </reaction>
</comment>
<comment type="subcellular location">
    <subcellularLocation>
        <location evidence="1 15">Cytoplasm</location>
    </subcellularLocation>
</comment>
<keyword evidence="2 15" id="KW-0963">Cytoplasm</keyword>
<keyword evidence="17" id="KW-1185">Reference proteome</keyword>
<dbReference type="NCBIfam" id="TIGR00667">
    <property type="entry name" value="aat"/>
    <property type="match status" value="1"/>
</dbReference>
<dbReference type="RefSeq" id="WP_144402537.1">
    <property type="nucleotide sequence ID" value="NZ_LN794158.1"/>
</dbReference>